<protein>
    <submittedName>
        <fullName evidence="1">Uncharacterized protein</fullName>
    </submittedName>
</protein>
<evidence type="ECO:0000313" key="2">
    <source>
        <dbReference type="Proteomes" id="UP001163798"/>
    </source>
</evidence>
<dbReference type="AlphaFoldDB" id="A0AA38KD89"/>
<proteinExistence type="predicted"/>
<dbReference type="Proteomes" id="UP001163798">
    <property type="component" value="Unassembled WGS sequence"/>
</dbReference>
<reference evidence="1" key="1">
    <citation type="submission" date="2022-08" db="EMBL/GenBank/DDBJ databases">
        <authorList>
            <consortium name="DOE Joint Genome Institute"/>
            <person name="Min B."/>
            <person name="Riley R."/>
            <person name="Sierra-Patev S."/>
            <person name="Naranjo-Ortiz M."/>
            <person name="Looney B."/>
            <person name="Konkel Z."/>
            <person name="Slot J.C."/>
            <person name="Sakamoto Y."/>
            <person name="Steenwyk J.L."/>
            <person name="Rokas A."/>
            <person name="Carro J."/>
            <person name="Camarero S."/>
            <person name="Ferreira P."/>
            <person name="Molpeceres G."/>
            <person name="Ruiz-Duenas F.J."/>
            <person name="Serrano A."/>
            <person name="Henrissat B."/>
            <person name="Drula E."/>
            <person name="Hughes K.W."/>
            <person name="Mata J.L."/>
            <person name="Ishikawa N.K."/>
            <person name="Vargas-Isla R."/>
            <person name="Ushijima S."/>
            <person name="Smith C.A."/>
            <person name="Ahrendt S."/>
            <person name="Andreopoulos W."/>
            <person name="He G."/>
            <person name="Labutti K."/>
            <person name="Lipzen A."/>
            <person name="Ng V."/>
            <person name="Sandor L."/>
            <person name="Barry K."/>
            <person name="Martinez A.T."/>
            <person name="Xiao Y."/>
            <person name="Gibbons J.G."/>
            <person name="Terashima K."/>
            <person name="Hibbett D.S."/>
            <person name="Grigoriev I.V."/>
        </authorList>
    </citation>
    <scope>NUCLEOTIDE SEQUENCE</scope>
    <source>
        <strain evidence="1">TFB10291</strain>
    </source>
</reference>
<evidence type="ECO:0000313" key="1">
    <source>
        <dbReference type="EMBL" id="KAJ3780416.1"/>
    </source>
</evidence>
<name>A0AA38KD89_9AGAR</name>
<keyword evidence="2" id="KW-1185">Reference proteome</keyword>
<organism evidence="1 2">
    <name type="scientific">Lentinula aff. detonsa</name>
    <dbReference type="NCBI Taxonomy" id="2804958"/>
    <lineage>
        <taxon>Eukaryota</taxon>
        <taxon>Fungi</taxon>
        <taxon>Dikarya</taxon>
        <taxon>Basidiomycota</taxon>
        <taxon>Agaricomycotina</taxon>
        <taxon>Agaricomycetes</taxon>
        <taxon>Agaricomycetidae</taxon>
        <taxon>Agaricales</taxon>
        <taxon>Marasmiineae</taxon>
        <taxon>Omphalotaceae</taxon>
        <taxon>Lentinula</taxon>
    </lineage>
</organism>
<dbReference type="EMBL" id="MU793748">
    <property type="protein sequence ID" value="KAJ3780416.1"/>
    <property type="molecule type" value="Genomic_DNA"/>
</dbReference>
<comment type="caution">
    <text evidence="1">The sequence shown here is derived from an EMBL/GenBank/DDBJ whole genome shotgun (WGS) entry which is preliminary data.</text>
</comment>
<gene>
    <name evidence="1" type="ORF">GGU10DRAFT_380659</name>
</gene>
<sequence>MSSSSTTSQFSLPFIGRRTGQPLCRSNILDGNGYNAWNNYHLLPIDTHHSDPYHHAGNRLLVDQHGKISTTPIDLALKYSYRDPVMTFTKLLWVRDTELKWNKIIAGSRSGIIPERYVEEYSDDGTRYGPMNRENFTHMISNFYVSPDSVLYKDSLRVATVPDDFEWKVLHKLPTMVHEFNLDNYDEQLLVADVQHHFQIWHLDAHERASKILNQYSSRRVDGL</sequence>
<accession>A0AA38KD89</accession>